<feature type="compositionally biased region" description="Polar residues" evidence="1">
    <location>
        <begin position="198"/>
        <end position="216"/>
    </location>
</feature>
<reference evidence="2 3" key="1">
    <citation type="submission" date="2021-11" db="EMBL/GenBank/DDBJ databases">
        <title>Black yeast isolated from Biological Soil Crust.</title>
        <authorList>
            <person name="Kurbessoian T."/>
        </authorList>
    </citation>
    <scope>NUCLEOTIDE SEQUENCE [LARGE SCALE GENOMIC DNA]</scope>
    <source>
        <strain evidence="2 3">CCFEE 5522</strain>
    </source>
</reference>
<dbReference type="AlphaFoldDB" id="A0AAV9JWS5"/>
<gene>
    <name evidence="2" type="ORF">LTR36_003172</name>
</gene>
<comment type="caution">
    <text evidence="2">The sequence shown here is derived from an EMBL/GenBank/DDBJ whole genome shotgun (WGS) entry which is preliminary data.</text>
</comment>
<evidence type="ECO:0000313" key="2">
    <source>
        <dbReference type="EMBL" id="KAK4550205.1"/>
    </source>
</evidence>
<sequence length="432" mass="46111">MTPADCPLPEVAEALGPFIKPRSEVARIRQELQSHVAKQIGGGDASVSSVMLADPHDVQTSRPSSALSGVRKAYLKALQAHATAQSRYDALKADLDRLSGSSSGPRDPKATGSSPVSDSYVSLLRQRERQRKLQVIDHAFSRINGAGKDATNGHLDDLTRQRAGDLPTPPTARAPAFHERANVDGRVLQLKKAVLATKRQTGSSNAPAQANVTTRSGPEAEVTGLQSALNELTGWMEQQLAIIGDAESESQPVPSTPIANGHNAPEAVSLEDIGALYEQYLAARQRLIETVNMPPESDLPSDAVAITNGNALKEVDKRTTPADTLLPYIRSLTTAKQEEQSLLQQSAHIRRQISSAEAETARLVARLADESHLVHPGAARGRDWAEAASDASTATERFAMQRVQAGEAAAVVAKKALVDIGDVPTMLENQLV</sequence>
<keyword evidence="3" id="KW-1185">Reference proteome</keyword>
<evidence type="ECO:0000313" key="3">
    <source>
        <dbReference type="Proteomes" id="UP001324427"/>
    </source>
</evidence>
<accession>A0AAV9JWS5</accession>
<organism evidence="2 3">
    <name type="scientific">Oleoguttula mirabilis</name>
    <dbReference type="NCBI Taxonomy" id="1507867"/>
    <lineage>
        <taxon>Eukaryota</taxon>
        <taxon>Fungi</taxon>
        <taxon>Dikarya</taxon>
        <taxon>Ascomycota</taxon>
        <taxon>Pezizomycotina</taxon>
        <taxon>Dothideomycetes</taxon>
        <taxon>Dothideomycetidae</taxon>
        <taxon>Mycosphaerellales</taxon>
        <taxon>Teratosphaeriaceae</taxon>
        <taxon>Oleoguttula</taxon>
    </lineage>
</organism>
<proteinExistence type="predicted"/>
<feature type="region of interest" description="Disordered" evidence="1">
    <location>
        <begin position="96"/>
        <end position="121"/>
    </location>
</feature>
<dbReference type="Proteomes" id="UP001324427">
    <property type="component" value="Unassembled WGS sequence"/>
</dbReference>
<feature type="compositionally biased region" description="Polar residues" evidence="1">
    <location>
        <begin position="111"/>
        <end position="120"/>
    </location>
</feature>
<protein>
    <submittedName>
        <fullName evidence="2">Uncharacterized protein</fullName>
    </submittedName>
</protein>
<evidence type="ECO:0000256" key="1">
    <source>
        <dbReference type="SAM" id="MobiDB-lite"/>
    </source>
</evidence>
<dbReference type="EMBL" id="JAVFHQ010000002">
    <property type="protein sequence ID" value="KAK4550205.1"/>
    <property type="molecule type" value="Genomic_DNA"/>
</dbReference>
<name>A0AAV9JWS5_9PEZI</name>
<feature type="region of interest" description="Disordered" evidence="1">
    <location>
        <begin position="198"/>
        <end position="223"/>
    </location>
</feature>